<keyword evidence="2" id="KW-1185">Reference proteome</keyword>
<organism evidence="1 2">
    <name type="scientific">Araneus ventricosus</name>
    <name type="common">Orbweaver spider</name>
    <name type="synonym">Epeira ventricosa</name>
    <dbReference type="NCBI Taxonomy" id="182803"/>
    <lineage>
        <taxon>Eukaryota</taxon>
        <taxon>Metazoa</taxon>
        <taxon>Ecdysozoa</taxon>
        <taxon>Arthropoda</taxon>
        <taxon>Chelicerata</taxon>
        <taxon>Arachnida</taxon>
        <taxon>Araneae</taxon>
        <taxon>Araneomorphae</taxon>
        <taxon>Entelegynae</taxon>
        <taxon>Araneoidea</taxon>
        <taxon>Araneidae</taxon>
        <taxon>Araneus</taxon>
    </lineage>
</organism>
<reference evidence="1 2" key="1">
    <citation type="journal article" date="2019" name="Sci. Rep.">
        <title>Orb-weaving spider Araneus ventricosus genome elucidates the spidroin gene catalogue.</title>
        <authorList>
            <person name="Kono N."/>
            <person name="Nakamura H."/>
            <person name="Ohtoshi R."/>
            <person name="Moran D.A.P."/>
            <person name="Shinohara A."/>
            <person name="Yoshida Y."/>
            <person name="Fujiwara M."/>
            <person name="Mori M."/>
            <person name="Tomita M."/>
            <person name="Arakawa K."/>
        </authorList>
    </citation>
    <scope>NUCLEOTIDE SEQUENCE [LARGE SCALE GENOMIC DNA]</scope>
</reference>
<protein>
    <recommendedName>
        <fullName evidence="3">Mos1 transposase HTH domain-containing protein</fullName>
    </recommendedName>
</protein>
<gene>
    <name evidence="1" type="ORF">AVEN_104089_1</name>
</gene>
<evidence type="ECO:0000313" key="1">
    <source>
        <dbReference type="EMBL" id="GBM86823.1"/>
    </source>
</evidence>
<evidence type="ECO:0008006" key="3">
    <source>
        <dbReference type="Google" id="ProtNLM"/>
    </source>
</evidence>
<dbReference type="Proteomes" id="UP000499080">
    <property type="component" value="Unassembled WGS sequence"/>
</dbReference>
<comment type="caution">
    <text evidence="1">The sequence shown here is derived from an EMBL/GenBank/DDBJ whole genome shotgun (WGS) entry which is preliminary data.</text>
</comment>
<dbReference type="EMBL" id="BGPR01003341">
    <property type="protein sequence ID" value="GBM86823.1"/>
    <property type="molecule type" value="Genomic_DNA"/>
</dbReference>
<evidence type="ECO:0000313" key="2">
    <source>
        <dbReference type="Proteomes" id="UP000499080"/>
    </source>
</evidence>
<dbReference type="AlphaFoldDB" id="A0A4Y2J967"/>
<name>A0A4Y2J967_ARAVE</name>
<sequence>MLLQAYREDCFSRCQFYEWFRRFKSVRKTIKVDLRTGVLFFERFSHRVGIVQDLVIRKTDNLQPHRIAAKYLPCLVTDKENMNHVTASV</sequence>
<accession>A0A4Y2J967</accession>
<proteinExistence type="predicted"/>